<name>A0A2I1I738_9ACTO</name>
<accession>A0A2I1I738</accession>
<dbReference type="EMBL" id="PKKJ01000001">
    <property type="protein sequence ID" value="PKY66939.1"/>
    <property type="molecule type" value="Genomic_DNA"/>
</dbReference>
<proteinExistence type="predicted"/>
<reference evidence="2 3" key="1">
    <citation type="submission" date="2017-12" db="EMBL/GenBank/DDBJ databases">
        <title>Phylogenetic diversity of female urinary microbiome.</title>
        <authorList>
            <person name="Thomas-White K."/>
            <person name="Wolfe A.J."/>
        </authorList>
    </citation>
    <scope>NUCLEOTIDE SEQUENCE [LARGE SCALE GENOMIC DNA]</scope>
    <source>
        <strain evidence="2 3">UMB0250</strain>
    </source>
</reference>
<dbReference type="AlphaFoldDB" id="A0A2I1I738"/>
<dbReference type="InterPro" id="IPR057369">
    <property type="entry name" value="VG15"/>
</dbReference>
<feature type="region of interest" description="Disordered" evidence="1">
    <location>
        <begin position="256"/>
        <end position="282"/>
    </location>
</feature>
<feature type="compositionally biased region" description="Gly residues" evidence="1">
    <location>
        <begin position="204"/>
        <end position="214"/>
    </location>
</feature>
<evidence type="ECO:0000256" key="1">
    <source>
        <dbReference type="SAM" id="MobiDB-lite"/>
    </source>
</evidence>
<comment type="caution">
    <text evidence="2">The sequence shown here is derived from an EMBL/GenBank/DDBJ whole genome shotgun (WGS) entry which is preliminary data.</text>
</comment>
<gene>
    <name evidence="2" type="ORF">CYJ25_01490</name>
</gene>
<evidence type="ECO:0000313" key="3">
    <source>
        <dbReference type="Proteomes" id="UP000234545"/>
    </source>
</evidence>
<sequence length="380" mass="41925">MWATDLTLRDPHSVVTVEWWEEQCVKTPGLPAYSPTISDGVPASQVQASTRAIVGPLWLGEPEKVLGALASATQMWVKYASRDTIARNVAFDPAEPRYARVPRGAKTCAFCAMLASRGWVYLSEKLAGIKGSGNEFHHDCDCEIVPSWDRKKAHIDGYDPDAMYDRYQQAREAVMNMGEDPNDSHTLLAVMRRLHPDAYKDGIGDQGRSGGTGRGTSKIPRRLQLGKVRSGKGGGDGTVDLTKYDTHRNEIIARYNADPDLRASGAKVPPRNPYQRPRNWPNDLPALDAKSLNHALYSERVGPEIKGGHLHGYGWIASRPTLPEGWTEEDVVKAAEHVLRTAWSDGVFGDVTATFRGVSVIVHVKRRKSGYRVASIFPEA</sequence>
<dbReference type="Pfam" id="PF25310">
    <property type="entry name" value="VG15"/>
    <property type="match status" value="1"/>
</dbReference>
<organism evidence="2 3">
    <name type="scientific">Schaalia turicensis</name>
    <dbReference type="NCBI Taxonomy" id="131111"/>
    <lineage>
        <taxon>Bacteria</taxon>
        <taxon>Bacillati</taxon>
        <taxon>Actinomycetota</taxon>
        <taxon>Actinomycetes</taxon>
        <taxon>Actinomycetales</taxon>
        <taxon>Actinomycetaceae</taxon>
        <taxon>Schaalia</taxon>
    </lineage>
</organism>
<feature type="region of interest" description="Disordered" evidence="1">
    <location>
        <begin position="200"/>
        <end position="242"/>
    </location>
</feature>
<dbReference type="Proteomes" id="UP000234545">
    <property type="component" value="Unassembled WGS sequence"/>
</dbReference>
<protein>
    <recommendedName>
        <fullName evidence="4">Bacterial EndoU nuclease domain-containing protein</fullName>
    </recommendedName>
</protein>
<evidence type="ECO:0000313" key="2">
    <source>
        <dbReference type="EMBL" id="PKY66939.1"/>
    </source>
</evidence>
<evidence type="ECO:0008006" key="4">
    <source>
        <dbReference type="Google" id="ProtNLM"/>
    </source>
</evidence>